<evidence type="ECO:0000313" key="2">
    <source>
        <dbReference type="EMBL" id="ANI93406.1"/>
    </source>
</evidence>
<feature type="transmembrane region" description="Helical" evidence="1">
    <location>
        <begin position="6"/>
        <end position="27"/>
    </location>
</feature>
<name>A0A173LMB3_9ACTN</name>
<dbReference type="Proteomes" id="UP000186104">
    <property type="component" value="Chromosome"/>
</dbReference>
<feature type="transmembrane region" description="Helical" evidence="1">
    <location>
        <begin position="39"/>
        <end position="59"/>
    </location>
</feature>
<sequence>MDVTETDWTAILALAISLFTIFGYGLGSIDKPSRVRPSLRILCLAMWFSLLVLMVWTSLFPPRDIRFVVEFAIILALLAIGWLAGTHERRIDRWASELSPETNRIWSTAAKLWRRRGAIMLFMLVSGASGLGADPATRSENIVGLCAVSISIAGLLICARFLSENGMWKRGEACGVPVCWRLAGYLPTVALGAPLTIAYIINPEFPASFRWGHWIKPDQVLLSVLLLTVGISFALFAAAWRRSRTDKSGLADEATEKAKWHQEFAVLVILTSLATIPGALSLPWTPALLCTLLIPLLVTDLRIPQQATVGIQDDRKSRVKVVPYKVE</sequence>
<keyword evidence="1" id="KW-0472">Membrane</keyword>
<evidence type="ECO:0000256" key="1">
    <source>
        <dbReference type="SAM" id="Phobius"/>
    </source>
</evidence>
<protein>
    <submittedName>
        <fullName evidence="2">Uncharacterized protein</fullName>
    </submittedName>
</protein>
<keyword evidence="1" id="KW-0812">Transmembrane</keyword>
<keyword evidence="3" id="KW-1185">Reference proteome</keyword>
<organism evidence="2 3">
    <name type="scientific">Dietzia timorensis</name>
    <dbReference type="NCBI Taxonomy" id="499555"/>
    <lineage>
        <taxon>Bacteria</taxon>
        <taxon>Bacillati</taxon>
        <taxon>Actinomycetota</taxon>
        <taxon>Actinomycetes</taxon>
        <taxon>Mycobacteriales</taxon>
        <taxon>Dietziaceae</taxon>
        <taxon>Dietzia</taxon>
    </lineage>
</organism>
<dbReference type="AlphaFoldDB" id="A0A173LMB3"/>
<accession>A0A173LMB3</accession>
<feature type="transmembrane region" description="Helical" evidence="1">
    <location>
        <begin position="142"/>
        <end position="162"/>
    </location>
</feature>
<feature type="transmembrane region" description="Helical" evidence="1">
    <location>
        <begin position="221"/>
        <end position="240"/>
    </location>
</feature>
<feature type="transmembrane region" description="Helical" evidence="1">
    <location>
        <begin position="65"/>
        <end position="84"/>
    </location>
</feature>
<dbReference type="KEGG" id="dtm:BJL86_2646"/>
<feature type="transmembrane region" description="Helical" evidence="1">
    <location>
        <begin position="117"/>
        <end position="136"/>
    </location>
</feature>
<dbReference type="EMBL" id="CP015961">
    <property type="protein sequence ID" value="ANI93406.1"/>
    <property type="molecule type" value="Genomic_DNA"/>
</dbReference>
<evidence type="ECO:0000313" key="3">
    <source>
        <dbReference type="Proteomes" id="UP000186104"/>
    </source>
</evidence>
<proteinExistence type="predicted"/>
<gene>
    <name evidence="2" type="ORF">BJL86_2646</name>
</gene>
<keyword evidence="1" id="KW-1133">Transmembrane helix</keyword>
<feature type="transmembrane region" description="Helical" evidence="1">
    <location>
        <begin position="264"/>
        <end position="284"/>
    </location>
</feature>
<feature type="transmembrane region" description="Helical" evidence="1">
    <location>
        <begin position="182"/>
        <end position="201"/>
    </location>
</feature>
<reference evidence="2 3" key="1">
    <citation type="submission" date="2016-06" db="EMBL/GenBank/DDBJ databases">
        <title>Complete genome sequence of a saline-alkali tolerant type strain Dietzia timorensis ID05-A0528T.</title>
        <authorList>
            <person name="Wu X."/>
        </authorList>
    </citation>
    <scope>NUCLEOTIDE SEQUENCE [LARGE SCALE GENOMIC DNA]</scope>
    <source>
        <strain evidence="2 3">ID05-A0528</strain>
    </source>
</reference>